<protein>
    <submittedName>
        <fullName evidence="2">Uncharacterized protein</fullName>
    </submittedName>
</protein>
<feature type="compositionally biased region" description="Basic and acidic residues" evidence="1">
    <location>
        <begin position="92"/>
        <end position="112"/>
    </location>
</feature>
<comment type="caution">
    <text evidence="2">The sequence shown here is derived from an EMBL/GenBank/DDBJ whole genome shotgun (WGS) entry which is preliminary data.</text>
</comment>
<proteinExistence type="predicted"/>
<accession>I4EIR9</accession>
<keyword evidence="3" id="KW-1185">Reference proteome</keyword>
<dbReference type="Proteomes" id="UP000004221">
    <property type="component" value="Unassembled WGS sequence"/>
</dbReference>
<reference evidence="2 3" key="1">
    <citation type="journal article" date="2012" name="ISME J.">
        <title>Nitrification expanded: discovery, physiology and genomics of a nitrite-oxidizing bacterium from the phylum Chloroflexi.</title>
        <authorList>
            <person name="Sorokin D.Y."/>
            <person name="Lucker S."/>
            <person name="Vejmelkova D."/>
            <person name="Kostrikina N.A."/>
            <person name="Kleerebezem R."/>
            <person name="Rijpstra W.I."/>
            <person name="Damste J.S."/>
            <person name="Le Paslier D."/>
            <person name="Muyzer G."/>
            <person name="Wagner M."/>
            <person name="van Loosdrecht M.C."/>
            <person name="Daims H."/>
        </authorList>
    </citation>
    <scope>NUCLEOTIDE SEQUENCE [LARGE SCALE GENOMIC DNA]</scope>
    <source>
        <strain evidence="3">none</strain>
    </source>
</reference>
<dbReference type="EMBL" id="CAGS01000290">
    <property type="protein sequence ID" value="CCF84581.1"/>
    <property type="molecule type" value="Genomic_DNA"/>
</dbReference>
<gene>
    <name evidence="2" type="ORF">NITHO_360012</name>
</gene>
<evidence type="ECO:0000313" key="3">
    <source>
        <dbReference type="Proteomes" id="UP000004221"/>
    </source>
</evidence>
<feature type="region of interest" description="Disordered" evidence="1">
    <location>
        <begin position="1"/>
        <end position="112"/>
    </location>
</feature>
<name>I4EIR9_9BACT</name>
<evidence type="ECO:0000256" key="1">
    <source>
        <dbReference type="SAM" id="MobiDB-lite"/>
    </source>
</evidence>
<evidence type="ECO:0000313" key="2">
    <source>
        <dbReference type="EMBL" id="CCF84581.1"/>
    </source>
</evidence>
<dbReference type="RefSeq" id="WP_008478830.1">
    <property type="nucleotide sequence ID" value="NZ_CAGS01000290.1"/>
</dbReference>
<sequence length="112" mass="12053">MDHEQEQSQGQQPTSPAEEFHEEGLPGSGKGRKEKPGRSGVYPMSAGVMPPSGDAPVVDMNEFGQGDRGAAGYEDHGGSELEYIPPSGEPSEENKEYQVTEEESRKKKSEGS</sequence>
<dbReference type="AlphaFoldDB" id="I4EIR9"/>
<organism evidence="2 3">
    <name type="scientific">Nitrolancea hollandica Lb</name>
    <dbReference type="NCBI Taxonomy" id="1129897"/>
    <lineage>
        <taxon>Bacteria</taxon>
        <taxon>Pseudomonadati</taxon>
        <taxon>Thermomicrobiota</taxon>
        <taxon>Thermomicrobia</taxon>
        <taxon>Sphaerobacterales</taxon>
        <taxon>Sphaerobacterineae</taxon>
        <taxon>Sphaerobacteraceae</taxon>
        <taxon>Nitrolancea</taxon>
    </lineage>
</organism>